<gene>
    <name evidence="1" type="ORF">DN051_10895</name>
</gene>
<evidence type="ECO:0000313" key="1">
    <source>
        <dbReference type="EMBL" id="AWW37077.1"/>
    </source>
</evidence>
<accession>A0A2Z4IWB9</accession>
<proteinExistence type="predicted"/>
<name>A0A2Z4IWB9_9ACTN</name>
<dbReference type="Proteomes" id="UP000249616">
    <property type="component" value="Chromosome"/>
</dbReference>
<dbReference type="KEGG" id="scad:DN051_10895"/>
<reference evidence="1 2" key="1">
    <citation type="journal article" date="2019" name="Int. J. Syst. Evol. Microbiol.">
        <title>Streptomyces cadmiisoli sp. nov., a novel actinomycete isolated from cadmium-contaminated soil.</title>
        <authorList>
            <person name="Li K."/>
            <person name="Tang X."/>
            <person name="Zhao J."/>
            <person name="Guo Y."/>
            <person name="Tang Y."/>
            <person name="Gao J."/>
        </authorList>
    </citation>
    <scope>NUCLEOTIDE SEQUENCE [LARGE SCALE GENOMIC DNA]</scope>
    <source>
        <strain evidence="1 2">ZFG47</strain>
    </source>
</reference>
<sequence length="71" mass="7733">MTLTEMATAVRLGRYLDVEITLVHEGWMVMPGPGAGPAARPRALVRPPARRRTAAAFDEPRDFAHQCAMSG</sequence>
<evidence type="ECO:0000313" key="2">
    <source>
        <dbReference type="Proteomes" id="UP000249616"/>
    </source>
</evidence>
<dbReference type="AlphaFoldDB" id="A0A2Z4IWB9"/>
<organism evidence="1 2">
    <name type="scientific">Streptomyces cadmiisoli</name>
    <dbReference type="NCBI Taxonomy" id="2184053"/>
    <lineage>
        <taxon>Bacteria</taxon>
        <taxon>Bacillati</taxon>
        <taxon>Actinomycetota</taxon>
        <taxon>Actinomycetes</taxon>
        <taxon>Kitasatosporales</taxon>
        <taxon>Streptomycetaceae</taxon>
        <taxon>Streptomyces</taxon>
        <taxon>Streptomyces aurantiacus group</taxon>
    </lineage>
</organism>
<protein>
    <submittedName>
        <fullName evidence="1">Uncharacterized protein</fullName>
    </submittedName>
</protein>
<keyword evidence="2" id="KW-1185">Reference proteome</keyword>
<dbReference type="EMBL" id="CP030073">
    <property type="protein sequence ID" value="AWW37077.1"/>
    <property type="molecule type" value="Genomic_DNA"/>
</dbReference>